<reference evidence="2" key="1">
    <citation type="journal article" date="2015" name="Nature">
        <title>Complex archaea that bridge the gap between prokaryotes and eukaryotes.</title>
        <authorList>
            <person name="Spang A."/>
            <person name="Saw J.H."/>
            <person name="Jorgensen S.L."/>
            <person name="Zaremba-Niedzwiedzka K."/>
            <person name="Martijn J."/>
            <person name="Lind A.E."/>
            <person name="van Eijk R."/>
            <person name="Schleper C."/>
            <person name="Guy L."/>
            <person name="Ettema T.J."/>
        </authorList>
    </citation>
    <scope>NUCLEOTIDE SEQUENCE</scope>
</reference>
<gene>
    <name evidence="2" type="ORF">LCGC14_1120820</name>
</gene>
<proteinExistence type="predicted"/>
<keyword evidence="1" id="KW-1133">Transmembrane helix</keyword>
<keyword evidence="1" id="KW-0472">Membrane</keyword>
<sequence length="51" mass="5800">MLEYLGYAAFYLVVFGLFFGARHLDRKAGNEGLIMIKTKSVTTIRNGWSKD</sequence>
<keyword evidence="1" id="KW-0812">Transmembrane</keyword>
<accession>A0A0F9M8U5</accession>
<dbReference type="EMBL" id="LAZR01005181">
    <property type="protein sequence ID" value="KKN02129.1"/>
    <property type="molecule type" value="Genomic_DNA"/>
</dbReference>
<feature type="transmembrane region" description="Helical" evidence="1">
    <location>
        <begin position="6"/>
        <end position="24"/>
    </location>
</feature>
<dbReference type="AlphaFoldDB" id="A0A0F9M8U5"/>
<evidence type="ECO:0000313" key="2">
    <source>
        <dbReference type="EMBL" id="KKN02129.1"/>
    </source>
</evidence>
<name>A0A0F9M8U5_9ZZZZ</name>
<protein>
    <submittedName>
        <fullName evidence="2">Uncharacterized protein</fullName>
    </submittedName>
</protein>
<organism evidence="2">
    <name type="scientific">marine sediment metagenome</name>
    <dbReference type="NCBI Taxonomy" id="412755"/>
    <lineage>
        <taxon>unclassified sequences</taxon>
        <taxon>metagenomes</taxon>
        <taxon>ecological metagenomes</taxon>
    </lineage>
</organism>
<comment type="caution">
    <text evidence="2">The sequence shown here is derived from an EMBL/GenBank/DDBJ whole genome shotgun (WGS) entry which is preliminary data.</text>
</comment>
<evidence type="ECO:0000256" key="1">
    <source>
        <dbReference type="SAM" id="Phobius"/>
    </source>
</evidence>